<dbReference type="GO" id="GO:0008650">
    <property type="term" value="F:rRNA (uridine-2'-O-)-methyltransferase activity"/>
    <property type="evidence" value="ECO:0007669"/>
    <property type="project" value="TreeGrafter"/>
</dbReference>
<dbReference type="AlphaFoldDB" id="A0A4P6XFA6"/>
<evidence type="ECO:0000256" key="6">
    <source>
        <dbReference type="ARBA" id="ARBA00041184"/>
    </source>
</evidence>
<dbReference type="Proteomes" id="UP000292447">
    <property type="component" value="Chromosome I"/>
</dbReference>
<keyword evidence="2" id="KW-0698">rRNA processing</keyword>
<feature type="domain" description="Ribosomal RNA methyltransferase FtsJ" evidence="8">
    <location>
        <begin position="53"/>
        <end position="233"/>
    </location>
</feature>
<dbReference type="Gene3D" id="3.40.50.150">
    <property type="entry name" value="Vaccinia Virus protein VP39"/>
    <property type="match status" value="1"/>
</dbReference>
<gene>
    <name evidence="9" type="primary">MPUL0A07170</name>
    <name evidence="9" type="ORF">METSCH_A07170</name>
</gene>
<dbReference type="GO" id="GO:0005739">
    <property type="term" value="C:mitochondrion"/>
    <property type="evidence" value="ECO:0007669"/>
    <property type="project" value="TreeGrafter"/>
</dbReference>
<protein>
    <recommendedName>
        <fullName evidence="6">rRNA methyltransferase 2, mitochondrial</fullName>
    </recommendedName>
</protein>
<feature type="active site" description="Proton acceptor" evidence="7">
    <location>
        <position position="190"/>
    </location>
</feature>
<keyword evidence="3 9" id="KW-0489">Methyltransferase</keyword>
<comment type="similarity">
    <text evidence="1">Belongs to the class I-like SAM-binding methyltransferase superfamily. RNA methyltransferase RlmE family.</text>
</comment>
<evidence type="ECO:0000256" key="7">
    <source>
        <dbReference type="PIRSR" id="PIRSR005461-1"/>
    </source>
</evidence>
<dbReference type="STRING" id="2163413.A0A4P6XFA6"/>
<evidence type="ECO:0000259" key="8">
    <source>
        <dbReference type="Pfam" id="PF01728"/>
    </source>
</evidence>
<keyword evidence="10" id="KW-1185">Reference proteome</keyword>
<proteinExistence type="inferred from homology"/>
<dbReference type="PANTHER" id="PTHR10920:SF18">
    <property type="entry name" value="RRNA METHYLTRANSFERASE 2, MITOCHONDRIAL"/>
    <property type="match status" value="1"/>
</dbReference>
<name>A0A4P6XFA6_9ASCO</name>
<reference evidence="10" key="1">
    <citation type="submission" date="2019-03" db="EMBL/GenBank/DDBJ databases">
        <title>Snf2 controls pulcherriminic acid biosynthesis and connects pigmentation and antifungal activity of the yeast Metschnikowia pulcherrima.</title>
        <authorList>
            <person name="Gore-Lloyd D."/>
            <person name="Sumann I."/>
            <person name="Brachmann A.O."/>
            <person name="Schneeberger K."/>
            <person name="Ortiz-Merino R.A."/>
            <person name="Moreno-Beltran M."/>
            <person name="Schlaefli M."/>
            <person name="Kirner P."/>
            <person name="Santos Kron A."/>
            <person name="Wolfe K.H."/>
            <person name="Piel J."/>
            <person name="Ahrens C.H."/>
            <person name="Henk D."/>
            <person name="Freimoser F.M."/>
        </authorList>
    </citation>
    <scope>NUCLEOTIDE SEQUENCE [LARGE SCALE GENOMIC DNA]</scope>
    <source>
        <strain evidence="10">APC 1.2</strain>
    </source>
</reference>
<evidence type="ECO:0000256" key="1">
    <source>
        <dbReference type="ARBA" id="ARBA00009258"/>
    </source>
</evidence>
<dbReference type="InterPro" id="IPR015507">
    <property type="entry name" value="rRNA-MeTfrase_E"/>
</dbReference>
<dbReference type="PIRSF" id="PIRSF005461">
    <property type="entry name" value="23S_rRNA_mtase"/>
    <property type="match status" value="1"/>
</dbReference>
<sequence length="244" mass="27400">MLYSSRILESLLCLKSSHTSLNIRRFKSGTSSRRWIDRQSSDPYTKKSIVDGYRSRAAYKLLEMNQKYKIFRKSTSNIVDLGFAPGAWTQVALASASQLEEKPKILGVDLIDCAPPKGSHFIQGDIFSRKTHQDIDEFFGGDGVDVVLSDMMSNSTGHGELDHFASMDICEGVVMLADRLLRVNGTLVMKYFSGSQDGELRNKIKAQFCKVYTTKPKACRQALREMYIVALGKKSTQRDFSASR</sequence>
<evidence type="ECO:0000313" key="10">
    <source>
        <dbReference type="Proteomes" id="UP000292447"/>
    </source>
</evidence>
<dbReference type="PANTHER" id="PTHR10920">
    <property type="entry name" value="RIBOSOMAL RNA METHYLTRANSFERASE"/>
    <property type="match status" value="1"/>
</dbReference>
<organism evidence="9 10">
    <name type="scientific">Metschnikowia aff. pulcherrima</name>
    <dbReference type="NCBI Taxonomy" id="2163413"/>
    <lineage>
        <taxon>Eukaryota</taxon>
        <taxon>Fungi</taxon>
        <taxon>Dikarya</taxon>
        <taxon>Ascomycota</taxon>
        <taxon>Saccharomycotina</taxon>
        <taxon>Pichiomycetes</taxon>
        <taxon>Metschnikowiaceae</taxon>
        <taxon>Metschnikowia</taxon>
    </lineage>
</organism>
<evidence type="ECO:0000256" key="3">
    <source>
        <dbReference type="ARBA" id="ARBA00022603"/>
    </source>
</evidence>
<dbReference type="Pfam" id="PF01728">
    <property type="entry name" value="FtsJ"/>
    <property type="match status" value="1"/>
</dbReference>
<evidence type="ECO:0000313" key="9">
    <source>
        <dbReference type="EMBL" id="QBM86082.1"/>
    </source>
</evidence>
<dbReference type="EMBL" id="CP034456">
    <property type="protein sequence ID" value="QBM86082.1"/>
    <property type="molecule type" value="Genomic_DNA"/>
</dbReference>
<dbReference type="InterPro" id="IPR029063">
    <property type="entry name" value="SAM-dependent_MTases_sf"/>
</dbReference>
<keyword evidence="4 9" id="KW-0808">Transferase</keyword>
<dbReference type="SUPFAM" id="SSF53335">
    <property type="entry name" value="S-adenosyl-L-methionine-dependent methyltransferases"/>
    <property type="match status" value="1"/>
</dbReference>
<accession>A0A4P6XFA6</accession>
<evidence type="ECO:0000256" key="5">
    <source>
        <dbReference type="ARBA" id="ARBA00022691"/>
    </source>
</evidence>
<keyword evidence="5 7" id="KW-0949">S-adenosyl-L-methionine</keyword>
<evidence type="ECO:0000256" key="2">
    <source>
        <dbReference type="ARBA" id="ARBA00022552"/>
    </source>
</evidence>
<dbReference type="HAMAP" id="MF_01547">
    <property type="entry name" value="RNA_methyltr_E"/>
    <property type="match status" value="1"/>
</dbReference>
<dbReference type="InterPro" id="IPR050082">
    <property type="entry name" value="RNA_methyltr_RlmE"/>
</dbReference>
<dbReference type="InterPro" id="IPR002877">
    <property type="entry name" value="RNA_MeTrfase_FtsJ_dom"/>
</dbReference>
<evidence type="ECO:0000256" key="4">
    <source>
        <dbReference type="ARBA" id="ARBA00022679"/>
    </source>
</evidence>